<sequence length="307" mass="35172">MYKFWIIGLVLAMLEDLCSSVKIQKITVPSVVVMDYNLNLSERPNLSAPEFLLDCDFDMEENESGLVIKWLLNNQAIYQWIPPRLPTALSLLKNRIRKNFTVSDDPMKKYRGLAVTKPMLNFSGNYTCSVQTFQSSDKKTSHLQIIVPESHFKLNYRTDFDSMVQIKCSAFNVYPEPKLSLNINNVELKSDVKLVKDSRDGLFDVKVVAKYPKNSLKSETIINCQLTIPDTNYTKIQETVYYEQEPTSSDPDSDEEADLVLSLETETGLLTNQHTKDHSASSSKPFTIVFFECYMILFFTIFVTKLC</sequence>
<dbReference type="InterPro" id="IPR013783">
    <property type="entry name" value="Ig-like_fold"/>
</dbReference>
<feature type="transmembrane region" description="Helical" evidence="1">
    <location>
        <begin position="286"/>
        <end position="304"/>
    </location>
</feature>
<protein>
    <submittedName>
        <fullName evidence="4">CLUMA_CG001770, isoform A</fullName>
    </submittedName>
</protein>
<keyword evidence="2" id="KW-0732">Signal</keyword>
<dbReference type="Proteomes" id="UP000183832">
    <property type="component" value="Unassembled WGS sequence"/>
</dbReference>
<keyword evidence="1" id="KW-0812">Transmembrane</keyword>
<dbReference type="PANTHER" id="PTHR21261">
    <property type="entry name" value="BEAT PROTEIN"/>
    <property type="match status" value="1"/>
</dbReference>
<dbReference type="SUPFAM" id="SSF48726">
    <property type="entry name" value="Immunoglobulin"/>
    <property type="match status" value="1"/>
</dbReference>
<proteinExistence type="predicted"/>
<evidence type="ECO:0000313" key="5">
    <source>
        <dbReference type="Proteomes" id="UP000183832"/>
    </source>
</evidence>
<evidence type="ECO:0000256" key="2">
    <source>
        <dbReference type="SAM" id="SignalP"/>
    </source>
</evidence>
<dbReference type="Gene3D" id="2.60.40.10">
    <property type="entry name" value="Immunoglobulins"/>
    <property type="match status" value="2"/>
</dbReference>
<dbReference type="PANTHER" id="PTHR21261:SF2">
    <property type="entry name" value="GH04238P-RELATED"/>
    <property type="match status" value="1"/>
</dbReference>
<keyword evidence="1" id="KW-1133">Transmembrane helix</keyword>
<dbReference type="EMBL" id="CVRI01000006">
    <property type="protein sequence ID" value="CRK87984.1"/>
    <property type="molecule type" value="Genomic_DNA"/>
</dbReference>
<dbReference type="InterPro" id="IPR007110">
    <property type="entry name" value="Ig-like_dom"/>
</dbReference>
<name>A0A1J1HIV5_9DIPT</name>
<feature type="domain" description="Ig-like" evidence="3">
    <location>
        <begin position="29"/>
        <end position="141"/>
    </location>
</feature>
<reference evidence="4 5" key="1">
    <citation type="submission" date="2015-04" db="EMBL/GenBank/DDBJ databases">
        <authorList>
            <person name="Syromyatnikov M.Y."/>
            <person name="Popov V.N."/>
        </authorList>
    </citation>
    <scope>NUCLEOTIDE SEQUENCE [LARGE SCALE GENOMIC DNA]</scope>
</reference>
<evidence type="ECO:0000259" key="3">
    <source>
        <dbReference type="PROSITE" id="PS50835"/>
    </source>
</evidence>
<organism evidence="4 5">
    <name type="scientific">Clunio marinus</name>
    <dbReference type="NCBI Taxonomy" id="568069"/>
    <lineage>
        <taxon>Eukaryota</taxon>
        <taxon>Metazoa</taxon>
        <taxon>Ecdysozoa</taxon>
        <taxon>Arthropoda</taxon>
        <taxon>Hexapoda</taxon>
        <taxon>Insecta</taxon>
        <taxon>Pterygota</taxon>
        <taxon>Neoptera</taxon>
        <taxon>Endopterygota</taxon>
        <taxon>Diptera</taxon>
        <taxon>Nematocera</taxon>
        <taxon>Chironomoidea</taxon>
        <taxon>Chironomidae</taxon>
        <taxon>Clunio</taxon>
    </lineage>
</organism>
<dbReference type="STRING" id="568069.A0A1J1HIV5"/>
<evidence type="ECO:0000256" key="1">
    <source>
        <dbReference type="SAM" id="Phobius"/>
    </source>
</evidence>
<gene>
    <name evidence="4" type="ORF">CLUMA_CG001770</name>
</gene>
<keyword evidence="5" id="KW-1185">Reference proteome</keyword>
<evidence type="ECO:0000313" key="4">
    <source>
        <dbReference type="EMBL" id="CRK87984.1"/>
    </source>
</evidence>
<feature type="chain" id="PRO_5013108474" evidence="2">
    <location>
        <begin position="21"/>
        <end position="307"/>
    </location>
</feature>
<dbReference type="AlphaFoldDB" id="A0A1J1HIV5"/>
<dbReference type="OrthoDB" id="6478865at2759"/>
<feature type="signal peptide" evidence="2">
    <location>
        <begin position="1"/>
        <end position="20"/>
    </location>
</feature>
<accession>A0A1J1HIV5</accession>
<dbReference type="PROSITE" id="PS50835">
    <property type="entry name" value="IG_LIKE"/>
    <property type="match status" value="1"/>
</dbReference>
<dbReference type="InterPro" id="IPR036179">
    <property type="entry name" value="Ig-like_dom_sf"/>
</dbReference>
<keyword evidence="1" id="KW-0472">Membrane</keyword>